<feature type="region of interest" description="Disordered" evidence="1">
    <location>
        <begin position="1"/>
        <end position="123"/>
    </location>
</feature>
<proteinExistence type="predicted"/>
<feature type="compositionally biased region" description="Polar residues" evidence="1">
    <location>
        <begin position="90"/>
        <end position="105"/>
    </location>
</feature>
<dbReference type="AlphaFoldDB" id="A0AAV4VGT0"/>
<comment type="caution">
    <text evidence="2">The sequence shown here is derived from an EMBL/GenBank/DDBJ whole genome shotgun (WGS) entry which is preliminary data.</text>
</comment>
<dbReference type="Proteomes" id="UP001054945">
    <property type="component" value="Unassembled WGS sequence"/>
</dbReference>
<reference evidence="2 3" key="1">
    <citation type="submission" date="2021-06" db="EMBL/GenBank/DDBJ databases">
        <title>Caerostris extrusa draft genome.</title>
        <authorList>
            <person name="Kono N."/>
            <person name="Arakawa K."/>
        </authorList>
    </citation>
    <scope>NUCLEOTIDE SEQUENCE [LARGE SCALE GENOMIC DNA]</scope>
</reference>
<feature type="compositionally biased region" description="Acidic residues" evidence="1">
    <location>
        <begin position="114"/>
        <end position="123"/>
    </location>
</feature>
<gene>
    <name evidence="2" type="ORF">CEXT_362461</name>
</gene>
<protein>
    <submittedName>
        <fullName evidence="2">Uncharacterized protein</fullName>
    </submittedName>
</protein>
<accession>A0AAV4VGT0</accession>
<organism evidence="2 3">
    <name type="scientific">Caerostris extrusa</name>
    <name type="common">Bark spider</name>
    <name type="synonym">Caerostris bankana</name>
    <dbReference type="NCBI Taxonomy" id="172846"/>
    <lineage>
        <taxon>Eukaryota</taxon>
        <taxon>Metazoa</taxon>
        <taxon>Ecdysozoa</taxon>
        <taxon>Arthropoda</taxon>
        <taxon>Chelicerata</taxon>
        <taxon>Arachnida</taxon>
        <taxon>Araneae</taxon>
        <taxon>Araneomorphae</taxon>
        <taxon>Entelegynae</taxon>
        <taxon>Araneoidea</taxon>
        <taxon>Araneidae</taxon>
        <taxon>Caerostris</taxon>
    </lineage>
</organism>
<name>A0AAV4VGT0_CAEEX</name>
<dbReference type="EMBL" id="BPLR01014524">
    <property type="protein sequence ID" value="GIY69357.1"/>
    <property type="molecule type" value="Genomic_DNA"/>
</dbReference>
<evidence type="ECO:0000313" key="3">
    <source>
        <dbReference type="Proteomes" id="UP001054945"/>
    </source>
</evidence>
<sequence>MRKAKDLEILAKEAESSSQPQPTEVIPATNTIQAAPTIEPKSSGPATKRKNPANDDDEGFITVQKEKGQAAKEVEISSQPQPAEVIPAVSTIQAAPTTEPKSSGPATKRKNPANDDDEGFITV</sequence>
<feature type="compositionally biased region" description="Polar residues" evidence="1">
    <location>
        <begin position="16"/>
        <end position="34"/>
    </location>
</feature>
<keyword evidence="3" id="KW-1185">Reference proteome</keyword>
<evidence type="ECO:0000256" key="1">
    <source>
        <dbReference type="SAM" id="MobiDB-lite"/>
    </source>
</evidence>
<feature type="compositionally biased region" description="Basic and acidic residues" evidence="1">
    <location>
        <begin position="64"/>
        <end position="75"/>
    </location>
</feature>
<evidence type="ECO:0000313" key="2">
    <source>
        <dbReference type="EMBL" id="GIY69357.1"/>
    </source>
</evidence>
<feature type="compositionally biased region" description="Basic and acidic residues" evidence="1">
    <location>
        <begin position="1"/>
        <end position="15"/>
    </location>
</feature>